<dbReference type="InterPro" id="IPR049046">
    <property type="entry name" value="Beta-AFase-like_GH127_middle"/>
</dbReference>
<dbReference type="Pfam" id="PF07944">
    <property type="entry name" value="Beta-AFase-like_GH127_cat"/>
    <property type="match status" value="1"/>
</dbReference>
<sequence>MNAEEIVKKDMEALYLGNLNTVEFDLDLPDKGKYGSDIKWRSEHEVYLGSDGKIRRPSYGMGNRTYSLWGTFSFGAVSATKEYKVCILEDHPRIRVKGIEPVNLEAEVGKEFFLPPSLIVYTEEGETLMHPVVWEGGSKRKYGQQGRRTETGILDDLSFQVEAQINVKEKLEKEKKDTKPKMRYFDHGEAVLEGDNRLTQAQDEMSRFLLSRDDDQMLYNFREAAGLDTKEAEPMTGWDAPECSLRGHTTGHYLSALALCYKATGDQKTKQKAEYMIRELEKCQEAMGKMPGIHEGFLSGYPEEQFDKLEAYVPYPDIWAPYYTLHKILAGLLDCFEFIGSETALGIAKKMGKWVYDRLSRLSQEQRLKMWSIYIAGEYGGMNDVLARLYAITGETYYLDAARFFDNEKLFFPMEQKIDALDKMHANQHIPQIVGAMEIFKVTGEKRYYDLSEFFWNTVTKRRTYAIGGTGEGEMFHCPDCIGNLLSHHTAESCASYNMLKLTKELYQYEGSKEMMDYYERTLFNHILASREHGVSGESVYFTPLAPGGKKVFERENSCCHGTGMESHFKYADMIYAAEKDNLIVNLFVESSLRWEEKDVFVRQKTDMDVPGKIQIEIEAGADFEMKIRDPYWNNGKADIWMDEAKWAQLCEKDGYFCLDIPQGVHEIQIQFFCSIETESPQDRGDLGVFRYGPYILAAVQKENEYLKFRKGERPVREKGSRFRLRGIEFRPLFDIEEENYHVYWKKED</sequence>
<dbReference type="Pfam" id="PF20736">
    <property type="entry name" value="Glyco_hydro127M"/>
    <property type="match status" value="1"/>
</dbReference>
<dbReference type="PANTHER" id="PTHR31151:SF0">
    <property type="entry name" value="PROLINE-TRNA LIGASE (DUF1680)"/>
    <property type="match status" value="1"/>
</dbReference>
<evidence type="ECO:0000259" key="3">
    <source>
        <dbReference type="Pfam" id="PF20736"/>
    </source>
</evidence>
<proteinExistence type="predicted"/>
<feature type="domain" description="Non-reducing end beta-L-arabinofuranosidase-like GH127 middle" evidence="3">
    <location>
        <begin position="583"/>
        <end position="659"/>
    </location>
</feature>
<dbReference type="InterPro" id="IPR012878">
    <property type="entry name" value="Beta-AFase-like_GH127_cat"/>
</dbReference>
<feature type="domain" description="Atrophied bacterial Ig" evidence="2">
    <location>
        <begin position="7"/>
        <end position="89"/>
    </location>
</feature>
<dbReference type="EMBL" id="VIRV01000001">
    <property type="protein sequence ID" value="MBY0757903.1"/>
    <property type="molecule type" value="Genomic_DNA"/>
</dbReference>
<evidence type="ECO:0000259" key="2">
    <source>
        <dbReference type="Pfam" id="PF20578"/>
    </source>
</evidence>
<organism evidence="4 5">
    <name type="scientific">Sellimonas caecigallum</name>
    <dbReference type="NCBI Taxonomy" id="2592333"/>
    <lineage>
        <taxon>Bacteria</taxon>
        <taxon>Bacillati</taxon>
        <taxon>Bacillota</taxon>
        <taxon>Clostridia</taxon>
        <taxon>Lachnospirales</taxon>
        <taxon>Lachnospiraceae</taxon>
        <taxon>Sellimonas</taxon>
    </lineage>
</organism>
<comment type="caution">
    <text evidence="4">The sequence shown here is derived from an EMBL/GenBank/DDBJ whole genome shotgun (WGS) entry which is preliminary data.</text>
</comment>
<evidence type="ECO:0000313" key="4">
    <source>
        <dbReference type="EMBL" id="MBY0757903.1"/>
    </source>
</evidence>
<gene>
    <name evidence="4" type="ORF">FLB61_02095</name>
</gene>
<dbReference type="Proteomes" id="UP000779049">
    <property type="component" value="Unassembled WGS sequence"/>
</dbReference>
<dbReference type="InterPro" id="IPR008928">
    <property type="entry name" value="6-hairpin_glycosidase_sf"/>
</dbReference>
<dbReference type="Pfam" id="PF20578">
    <property type="entry name" value="aBig_2"/>
    <property type="match status" value="1"/>
</dbReference>
<feature type="domain" description="Non-reducing end beta-L-arabinofuranosidase-like GH127 catalytic" evidence="1">
    <location>
        <begin position="196"/>
        <end position="572"/>
    </location>
</feature>
<dbReference type="RefSeq" id="WP_221919262.1">
    <property type="nucleotide sequence ID" value="NZ_CP173660.1"/>
</dbReference>
<reference evidence="4 5" key="1">
    <citation type="journal article" date="2020" name="New Microbes New Infect">
        <title>Sellimonas caecigallum sp. nov., description and genome sequence of a new member of the Sellimonas genus isolated from the cecum of feral chicken.</title>
        <authorList>
            <person name="Wongkuna S."/>
            <person name="Ghimire S."/>
            <person name="Antony L."/>
            <person name="Chankhamhaengdecha S."/>
            <person name="Janvilisri T."/>
            <person name="Scaria J."/>
        </authorList>
    </citation>
    <scope>NUCLEOTIDE SEQUENCE [LARGE SCALE GENOMIC DNA]</scope>
    <source>
        <strain evidence="4 5">SW451</strain>
    </source>
</reference>
<keyword evidence="5" id="KW-1185">Reference proteome</keyword>
<protein>
    <recommendedName>
        <fullName evidence="6">Glycoside hydrolase family 127 protein</fullName>
    </recommendedName>
</protein>
<dbReference type="PANTHER" id="PTHR31151">
    <property type="entry name" value="PROLINE-TRNA LIGASE (DUF1680)"/>
    <property type="match status" value="1"/>
</dbReference>
<accession>A0ABS7L4D6</accession>
<evidence type="ECO:0000259" key="1">
    <source>
        <dbReference type="Pfam" id="PF07944"/>
    </source>
</evidence>
<name>A0ABS7L4D6_9FIRM</name>
<dbReference type="InterPro" id="IPR046780">
    <property type="entry name" value="aBig_2"/>
</dbReference>
<evidence type="ECO:0008006" key="6">
    <source>
        <dbReference type="Google" id="ProtNLM"/>
    </source>
</evidence>
<dbReference type="SUPFAM" id="SSF48208">
    <property type="entry name" value="Six-hairpin glycosidases"/>
    <property type="match status" value="1"/>
</dbReference>
<evidence type="ECO:0000313" key="5">
    <source>
        <dbReference type="Proteomes" id="UP000779049"/>
    </source>
</evidence>